<sequence>MKQLVILLICIFTTKSIYAQNKHFITSGVIEFERTMNMFALVKKKVTKHSMENKAYYEKYLQTEPQFRVLKSSLTFNTGSSLFTPVAAKNVHWWYDTPMANQVNIVFSDLKNGTSTIQKEFYERTYLVKDNLRKIKWKITEETRIIAGYECRRANGLMLDSIYVVAFYTEEIHVPGGPESFNGLPGMILGIAAPHENVTWFATKVTETNVEPKNIEPPKKGKAVNNEQMHEEIMKALANQGDHAIVQLKGLLL</sequence>
<dbReference type="AlphaFoldDB" id="A0A2D1UAS4"/>
<evidence type="ECO:0000313" key="1">
    <source>
        <dbReference type="EMBL" id="ATP58726.1"/>
    </source>
</evidence>
<dbReference type="KEGG" id="pgs:CPT03_20780"/>
<dbReference type="RefSeq" id="WP_099440620.1">
    <property type="nucleotide sequence ID" value="NZ_CP024091.1"/>
</dbReference>
<organism evidence="1 2">
    <name type="scientific">Pedobacter ginsengisoli</name>
    <dbReference type="NCBI Taxonomy" id="363852"/>
    <lineage>
        <taxon>Bacteria</taxon>
        <taxon>Pseudomonadati</taxon>
        <taxon>Bacteroidota</taxon>
        <taxon>Sphingobacteriia</taxon>
        <taxon>Sphingobacteriales</taxon>
        <taxon>Sphingobacteriaceae</taxon>
        <taxon>Pedobacter</taxon>
    </lineage>
</organism>
<dbReference type="InterPro" id="IPR005901">
    <property type="entry name" value="GLPGLI"/>
</dbReference>
<reference evidence="1 2" key="1">
    <citation type="submission" date="2017-10" db="EMBL/GenBank/DDBJ databases">
        <title>Whole genome of Pedobacter ginsengisoli T01R-27 isolated from tomato rhizosphere.</title>
        <authorList>
            <person name="Weon H.-Y."/>
            <person name="Lee S.A."/>
            <person name="Sang M.K."/>
            <person name="Song J."/>
        </authorList>
    </citation>
    <scope>NUCLEOTIDE SEQUENCE [LARGE SCALE GENOMIC DNA]</scope>
    <source>
        <strain evidence="1 2">T01R-27</strain>
    </source>
</reference>
<dbReference type="OrthoDB" id="1440774at2"/>
<dbReference type="EMBL" id="CP024091">
    <property type="protein sequence ID" value="ATP58726.1"/>
    <property type="molecule type" value="Genomic_DNA"/>
</dbReference>
<dbReference type="NCBIfam" id="TIGR01200">
    <property type="entry name" value="GLPGLI"/>
    <property type="match status" value="1"/>
</dbReference>
<keyword evidence="2" id="KW-1185">Reference proteome</keyword>
<dbReference type="Proteomes" id="UP000223749">
    <property type="component" value="Chromosome"/>
</dbReference>
<protein>
    <submittedName>
        <fullName evidence="1">GLPGLI family protein</fullName>
    </submittedName>
</protein>
<dbReference type="Pfam" id="PF22252">
    <property type="entry name" value="PNGase_F-II_N"/>
    <property type="match status" value="1"/>
</dbReference>
<proteinExistence type="predicted"/>
<name>A0A2D1UAS4_9SPHI</name>
<evidence type="ECO:0000313" key="2">
    <source>
        <dbReference type="Proteomes" id="UP000223749"/>
    </source>
</evidence>
<gene>
    <name evidence="1" type="ORF">CPT03_20780</name>
</gene>
<accession>A0A2D1UAS4</accession>